<dbReference type="PROSITE" id="PS50240">
    <property type="entry name" value="TRYPSIN_DOM"/>
    <property type="match status" value="1"/>
</dbReference>
<evidence type="ECO:0000313" key="6">
    <source>
        <dbReference type="EMBL" id="TGY90513.1"/>
    </source>
</evidence>
<feature type="domain" description="Peptidase S1" evidence="5">
    <location>
        <begin position="175"/>
        <end position="390"/>
    </location>
</feature>
<comment type="caution">
    <text evidence="6">The sequence shown here is derived from an EMBL/GenBank/DDBJ whole genome shotgun (WGS) entry which is preliminary data.</text>
</comment>
<dbReference type="OrthoDB" id="7426809at2"/>
<dbReference type="EMBL" id="SRXW01000001">
    <property type="protein sequence ID" value="TGY90513.1"/>
    <property type="molecule type" value="Genomic_DNA"/>
</dbReference>
<accession>A0A4S2H4P8</accession>
<evidence type="ECO:0000256" key="4">
    <source>
        <dbReference type="SAM" id="SignalP"/>
    </source>
</evidence>
<dbReference type="Proteomes" id="UP000308054">
    <property type="component" value="Unassembled WGS sequence"/>
</dbReference>
<dbReference type="PANTHER" id="PTHR15462:SF8">
    <property type="entry name" value="SERINE PROTEASE"/>
    <property type="match status" value="1"/>
</dbReference>
<dbReference type="RefSeq" id="WP_135995011.1">
    <property type="nucleotide sequence ID" value="NZ_CP071057.1"/>
</dbReference>
<dbReference type="SUPFAM" id="SSF50494">
    <property type="entry name" value="Trypsin-like serine proteases"/>
    <property type="match status" value="1"/>
</dbReference>
<keyword evidence="2" id="KW-0378">Hydrolase</keyword>
<dbReference type="PROSITE" id="PS00135">
    <property type="entry name" value="TRYPSIN_SER"/>
    <property type="match status" value="1"/>
</dbReference>
<evidence type="ECO:0000313" key="7">
    <source>
        <dbReference type="Proteomes" id="UP000308054"/>
    </source>
</evidence>
<dbReference type="SMART" id="SM00020">
    <property type="entry name" value="Tryp_SPc"/>
    <property type="match status" value="1"/>
</dbReference>
<protein>
    <submittedName>
        <fullName evidence="6">Trypsin-like serine protease</fullName>
    </submittedName>
</protein>
<keyword evidence="2 6" id="KW-0645">Protease</keyword>
<dbReference type="InterPro" id="IPR033116">
    <property type="entry name" value="TRYPSIN_SER"/>
</dbReference>
<dbReference type="Pfam" id="PF00089">
    <property type="entry name" value="Trypsin"/>
    <property type="match status" value="1"/>
</dbReference>
<gene>
    <name evidence="6" type="ORF">E5163_05170</name>
</gene>
<keyword evidence="7" id="KW-1185">Reference proteome</keyword>
<keyword evidence="1 4" id="KW-0732">Signal</keyword>
<proteinExistence type="predicted"/>
<name>A0A4S2H4P8_9PROT</name>
<dbReference type="PROSITE" id="PS00134">
    <property type="entry name" value="TRYPSIN_HIS"/>
    <property type="match status" value="1"/>
</dbReference>
<evidence type="ECO:0000256" key="3">
    <source>
        <dbReference type="SAM" id="MobiDB-lite"/>
    </source>
</evidence>
<sequence length="418" mass="45044">MFRTLIAAALAGLVFCSAPVSGQEGQQARERLGSRELAHILAGQKPKPGAAGADTCRYAQDMECDEPGIGTGLCPTGSDYSDCWRIASGREDNSCQWARDGECDEPGFGTGACTQGTDRTDCGEVSHLRFAHDSCTLAYNGVCDEPGRGTGLCQARTDRSDCHGRERAMTFNDHFFGRDDRVVMDTSRFPWSVVGQINNACTATLIGPDILLTAAHCIEDETGRVDASGSFETAAALAGGARQARIVDYLTDPRRPRRGAEDEEDGLDWALLRIDRALGEELGWVEPLALTRVYSPAEITALRLWQAGYSWDTGTNLSGNTDCRIIEIYQDNTFAHECDTTQGDSGSPFLVEEDGRWYVVGDDSTYRRVPDGPVMNIAVSSEAWIDRYEDFAAGRIGAGGTRAPAAGKPKPTGQAAGD</sequence>
<dbReference type="InterPro" id="IPR009003">
    <property type="entry name" value="Peptidase_S1_PA"/>
</dbReference>
<dbReference type="GO" id="GO:0004252">
    <property type="term" value="F:serine-type endopeptidase activity"/>
    <property type="evidence" value="ECO:0007669"/>
    <property type="project" value="InterPro"/>
</dbReference>
<dbReference type="InterPro" id="IPR018114">
    <property type="entry name" value="TRYPSIN_HIS"/>
</dbReference>
<dbReference type="Gene3D" id="2.40.10.10">
    <property type="entry name" value="Trypsin-like serine proteases"/>
    <property type="match status" value="2"/>
</dbReference>
<feature type="chain" id="PRO_5020463117" evidence="4">
    <location>
        <begin position="23"/>
        <end position="418"/>
    </location>
</feature>
<feature type="compositionally biased region" description="Low complexity" evidence="3">
    <location>
        <begin position="401"/>
        <end position="418"/>
    </location>
</feature>
<evidence type="ECO:0000256" key="1">
    <source>
        <dbReference type="ARBA" id="ARBA00022729"/>
    </source>
</evidence>
<dbReference type="InterPro" id="IPR050966">
    <property type="entry name" value="Glutamyl_endopeptidase"/>
</dbReference>
<dbReference type="InterPro" id="IPR043504">
    <property type="entry name" value="Peptidase_S1_PA_chymotrypsin"/>
</dbReference>
<dbReference type="PANTHER" id="PTHR15462">
    <property type="entry name" value="SERINE PROTEASE"/>
    <property type="match status" value="1"/>
</dbReference>
<reference evidence="6 7" key="1">
    <citation type="journal article" date="2017" name="Int. J. Syst. Evol. Microbiol.">
        <title>Marinicauda algicola sp. nov., isolated from a marine red alga Rhodosorus marinus.</title>
        <authorList>
            <person name="Jeong S.E."/>
            <person name="Jeon S.H."/>
            <person name="Chun B.H."/>
            <person name="Kim D.W."/>
            <person name="Jeon C.O."/>
        </authorList>
    </citation>
    <scope>NUCLEOTIDE SEQUENCE [LARGE SCALE GENOMIC DNA]</scope>
    <source>
        <strain evidence="6 7">JCM 31718</strain>
    </source>
</reference>
<evidence type="ECO:0000256" key="2">
    <source>
        <dbReference type="RuleBase" id="RU363034"/>
    </source>
</evidence>
<evidence type="ECO:0000259" key="5">
    <source>
        <dbReference type="PROSITE" id="PS50240"/>
    </source>
</evidence>
<feature type="signal peptide" evidence="4">
    <location>
        <begin position="1"/>
        <end position="22"/>
    </location>
</feature>
<dbReference type="AlphaFoldDB" id="A0A4S2H4P8"/>
<feature type="region of interest" description="Disordered" evidence="3">
    <location>
        <begin position="399"/>
        <end position="418"/>
    </location>
</feature>
<organism evidence="6 7">
    <name type="scientific">Marinicauda algicola</name>
    <dbReference type="NCBI Taxonomy" id="2029849"/>
    <lineage>
        <taxon>Bacteria</taxon>
        <taxon>Pseudomonadati</taxon>
        <taxon>Pseudomonadota</taxon>
        <taxon>Alphaproteobacteria</taxon>
        <taxon>Maricaulales</taxon>
        <taxon>Maricaulaceae</taxon>
        <taxon>Marinicauda</taxon>
    </lineage>
</organism>
<dbReference type="GO" id="GO:0006508">
    <property type="term" value="P:proteolysis"/>
    <property type="evidence" value="ECO:0007669"/>
    <property type="project" value="UniProtKB-KW"/>
</dbReference>
<keyword evidence="2" id="KW-0720">Serine protease</keyword>
<dbReference type="InterPro" id="IPR001254">
    <property type="entry name" value="Trypsin_dom"/>
</dbReference>